<dbReference type="EMBL" id="JACJVP010000044">
    <property type="protein sequence ID" value="MBB6674104.1"/>
    <property type="molecule type" value="Genomic_DNA"/>
</dbReference>
<accession>A0A7X0RXW8</accession>
<dbReference type="AlphaFoldDB" id="A0A7X0RXW8"/>
<dbReference type="GO" id="GO:0003677">
    <property type="term" value="F:DNA binding"/>
    <property type="evidence" value="ECO:0007669"/>
    <property type="project" value="InterPro"/>
</dbReference>
<name>A0A7X0RXW8_9BACL</name>
<evidence type="ECO:0000256" key="2">
    <source>
        <dbReference type="ARBA" id="ARBA00023163"/>
    </source>
</evidence>
<comment type="caution">
    <text evidence="4">The sequence shown here is derived from an EMBL/GenBank/DDBJ whole genome shotgun (WGS) entry which is preliminary data.</text>
</comment>
<protein>
    <submittedName>
        <fullName evidence="4">AAA family ATPase</fullName>
    </submittedName>
</protein>
<evidence type="ECO:0000259" key="3">
    <source>
        <dbReference type="SMART" id="SM01043"/>
    </source>
</evidence>
<dbReference type="SUPFAM" id="SSF52540">
    <property type="entry name" value="P-loop containing nucleoside triphosphate hydrolases"/>
    <property type="match status" value="1"/>
</dbReference>
<dbReference type="SMART" id="SM01043">
    <property type="entry name" value="BTAD"/>
    <property type="match status" value="1"/>
</dbReference>
<dbReference type="InterPro" id="IPR041664">
    <property type="entry name" value="AAA_16"/>
</dbReference>
<keyword evidence="1" id="KW-0805">Transcription regulation</keyword>
<keyword evidence="2" id="KW-0804">Transcription</keyword>
<dbReference type="GO" id="GO:0006355">
    <property type="term" value="P:regulation of DNA-templated transcription"/>
    <property type="evidence" value="ECO:0007669"/>
    <property type="project" value="InterPro"/>
</dbReference>
<dbReference type="Gene3D" id="1.25.40.10">
    <property type="entry name" value="Tetratricopeptide repeat domain"/>
    <property type="match status" value="1"/>
</dbReference>
<reference evidence="4 5" key="1">
    <citation type="submission" date="2020-08" db="EMBL/GenBank/DDBJ databases">
        <title>Cohnella phylogeny.</title>
        <authorList>
            <person name="Dunlap C."/>
        </authorList>
    </citation>
    <scope>NUCLEOTIDE SEQUENCE [LARGE SCALE GENOMIC DNA]</scope>
    <source>
        <strain evidence="4 5">DSM 28246</strain>
    </source>
</reference>
<dbReference type="InterPro" id="IPR016032">
    <property type="entry name" value="Sig_transdc_resp-reg_C-effctor"/>
</dbReference>
<proteinExistence type="predicted"/>
<dbReference type="PANTHER" id="PTHR35807">
    <property type="entry name" value="TRANSCRIPTIONAL REGULATOR REDD-RELATED"/>
    <property type="match status" value="1"/>
</dbReference>
<evidence type="ECO:0000256" key="1">
    <source>
        <dbReference type="ARBA" id="ARBA00023015"/>
    </source>
</evidence>
<dbReference type="Pfam" id="PF03704">
    <property type="entry name" value="BTAD"/>
    <property type="match status" value="1"/>
</dbReference>
<evidence type="ECO:0000313" key="4">
    <source>
        <dbReference type="EMBL" id="MBB6674104.1"/>
    </source>
</evidence>
<keyword evidence="5" id="KW-1185">Reference proteome</keyword>
<dbReference type="Pfam" id="PF13191">
    <property type="entry name" value="AAA_16"/>
    <property type="match status" value="1"/>
</dbReference>
<dbReference type="InterPro" id="IPR005158">
    <property type="entry name" value="BTAD"/>
</dbReference>
<dbReference type="SUPFAM" id="SSF46894">
    <property type="entry name" value="C-terminal effector domain of the bipartite response regulators"/>
    <property type="match status" value="1"/>
</dbReference>
<dbReference type="Proteomes" id="UP000547209">
    <property type="component" value="Unassembled WGS sequence"/>
</dbReference>
<dbReference type="InterPro" id="IPR011990">
    <property type="entry name" value="TPR-like_helical_dom_sf"/>
</dbReference>
<feature type="domain" description="Bacterial transcriptional activator" evidence="3">
    <location>
        <begin position="102"/>
        <end position="235"/>
    </location>
</feature>
<dbReference type="SUPFAM" id="SSF48452">
    <property type="entry name" value="TPR-like"/>
    <property type="match status" value="1"/>
</dbReference>
<evidence type="ECO:0000313" key="5">
    <source>
        <dbReference type="Proteomes" id="UP000547209"/>
    </source>
</evidence>
<sequence length="398" mass="45072">MAVCGFQMLGSLKISLGGEDVTSAVPGGKARLLLAYLVLAYDMPRSRKQLAFDFWPDSTEKQAMSNLRKLLHRIRESLPQIDRYVSITPSYLQWNQDAPCQSDVAEFEKAAQGHTISELRHAEELYRGELLPGFYEEWLETKRELLAQTIVNVLEKLVALLESRREYASALSFANKLLIRNPLREETYRTAMRLHALIHDRAGVMQTYAQLQDVLNDELGIGPSAETERLLEKLTRNGGEPPAVPLDKTPLIGRIGEWECMLEAWKQASAGQPSLLVLKGTAGIGKTRLSLAFMEWVENQGIQTAYAACLASVKSLSYTPVTAWLRSVPIPPLCIEAKSELSRLLPEFMELYPDLPKPNPVREKWQLNRWYEAIELMLLVKEPLLLVLDDIQWSDARR</sequence>
<dbReference type="InterPro" id="IPR051677">
    <property type="entry name" value="AfsR-DnrI-RedD_regulator"/>
</dbReference>
<organism evidence="4 5">
    <name type="scientific">Cohnella nanjingensis</name>
    <dbReference type="NCBI Taxonomy" id="1387779"/>
    <lineage>
        <taxon>Bacteria</taxon>
        <taxon>Bacillati</taxon>
        <taxon>Bacillota</taxon>
        <taxon>Bacilli</taxon>
        <taxon>Bacillales</taxon>
        <taxon>Paenibacillaceae</taxon>
        <taxon>Cohnella</taxon>
    </lineage>
</organism>
<gene>
    <name evidence="4" type="ORF">H7C19_25820</name>
</gene>
<dbReference type="Gene3D" id="1.10.10.10">
    <property type="entry name" value="Winged helix-like DNA-binding domain superfamily/Winged helix DNA-binding domain"/>
    <property type="match status" value="1"/>
</dbReference>
<dbReference type="InterPro" id="IPR036388">
    <property type="entry name" value="WH-like_DNA-bd_sf"/>
</dbReference>
<dbReference type="InterPro" id="IPR027417">
    <property type="entry name" value="P-loop_NTPase"/>
</dbReference>